<dbReference type="Gene3D" id="3.30.428.10">
    <property type="entry name" value="HIT-like"/>
    <property type="match status" value="1"/>
</dbReference>
<reference evidence="4 5" key="1">
    <citation type="journal article" date="2016" name="Nat. Commun.">
        <title>Thousands of microbial genomes shed light on interconnected biogeochemical processes in an aquifer system.</title>
        <authorList>
            <person name="Anantharaman K."/>
            <person name="Brown C.T."/>
            <person name="Hug L.A."/>
            <person name="Sharon I."/>
            <person name="Castelle C.J."/>
            <person name="Probst A.J."/>
            <person name="Thomas B.C."/>
            <person name="Singh A."/>
            <person name="Wilkins M.J."/>
            <person name="Karaoz U."/>
            <person name="Brodie E.L."/>
            <person name="Williams K.H."/>
            <person name="Hubbard S.S."/>
            <person name="Banfield J.F."/>
        </authorList>
    </citation>
    <scope>NUCLEOTIDE SEQUENCE [LARGE SCALE GENOMIC DNA]</scope>
</reference>
<evidence type="ECO:0000256" key="2">
    <source>
        <dbReference type="PROSITE-ProRule" id="PRU00464"/>
    </source>
</evidence>
<dbReference type="InterPro" id="IPR036265">
    <property type="entry name" value="HIT-like_sf"/>
</dbReference>
<dbReference type="EMBL" id="MFLF01000009">
    <property type="protein sequence ID" value="OGG60181.1"/>
    <property type="molecule type" value="Genomic_DNA"/>
</dbReference>
<dbReference type="InterPro" id="IPR019808">
    <property type="entry name" value="Histidine_triad_CS"/>
</dbReference>
<feature type="domain" description="HIT" evidence="3">
    <location>
        <begin position="5"/>
        <end position="112"/>
    </location>
</feature>
<evidence type="ECO:0000259" key="3">
    <source>
        <dbReference type="PROSITE" id="PS51084"/>
    </source>
</evidence>
<evidence type="ECO:0000313" key="4">
    <source>
        <dbReference type="EMBL" id="OGG60181.1"/>
    </source>
</evidence>
<comment type="caution">
    <text evidence="4">The sequence shown here is derived from an EMBL/GenBank/DDBJ whole genome shotgun (WGS) entry which is preliminary data.</text>
</comment>
<dbReference type="GO" id="GO:0003824">
    <property type="term" value="F:catalytic activity"/>
    <property type="evidence" value="ECO:0007669"/>
    <property type="project" value="InterPro"/>
</dbReference>
<dbReference type="PANTHER" id="PTHR46648">
    <property type="entry name" value="HIT FAMILY PROTEIN 1"/>
    <property type="match status" value="1"/>
</dbReference>
<sequence length="135" mass="15146">MEETVFDKIVRGEIPAHIIYEDDATVAFLDMTPVHKGHTLVVPKARCRNILDCPSETVGRVYQTAQKVAQHMKQALGADGVNVHGNNEPAAGQEVFYFHVHVIPRYENAQPFQKPTHEVYADGEMKAFAEKLSMK</sequence>
<feature type="active site" description="Tele-AMP-histidine intermediate" evidence="1">
    <location>
        <position position="99"/>
    </location>
</feature>
<accession>A0A1F6DFK7</accession>
<dbReference type="InterPro" id="IPR011146">
    <property type="entry name" value="HIT-like"/>
</dbReference>
<dbReference type="AlphaFoldDB" id="A0A1F6DFK7"/>
<protein>
    <recommendedName>
        <fullName evidence="3">HIT domain-containing protein</fullName>
    </recommendedName>
</protein>
<dbReference type="InterPro" id="IPR039384">
    <property type="entry name" value="HINT"/>
</dbReference>
<dbReference type="Pfam" id="PF01230">
    <property type="entry name" value="HIT"/>
    <property type="match status" value="1"/>
</dbReference>
<dbReference type="CDD" id="cd01277">
    <property type="entry name" value="HINT_subgroup"/>
    <property type="match status" value="1"/>
</dbReference>
<dbReference type="PANTHER" id="PTHR46648:SF1">
    <property type="entry name" value="ADENOSINE 5'-MONOPHOSPHORAMIDASE HNT1"/>
    <property type="match status" value="1"/>
</dbReference>
<name>A0A1F6DFK7_9BACT</name>
<dbReference type="PROSITE" id="PS51084">
    <property type="entry name" value="HIT_2"/>
    <property type="match status" value="1"/>
</dbReference>
<dbReference type="GO" id="GO:0009117">
    <property type="term" value="P:nucleotide metabolic process"/>
    <property type="evidence" value="ECO:0007669"/>
    <property type="project" value="TreeGrafter"/>
</dbReference>
<dbReference type="STRING" id="1798492.A3C89_02210"/>
<gene>
    <name evidence="4" type="ORF">A3C89_02210</name>
</gene>
<dbReference type="PRINTS" id="PR00332">
    <property type="entry name" value="HISTRIAD"/>
</dbReference>
<dbReference type="InterPro" id="IPR001310">
    <property type="entry name" value="Histidine_triad_HIT"/>
</dbReference>
<proteinExistence type="predicted"/>
<evidence type="ECO:0000313" key="5">
    <source>
        <dbReference type="Proteomes" id="UP000178794"/>
    </source>
</evidence>
<organism evidence="4 5">
    <name type="scientific">Candidatus Kaiserbacteria bacterium RIFCSPHIGHO2_02_FULL_50_50</name>
    <dbReference type="NCBI Taxonomy" id="1798492"/>
    <lineage>
        <taxon>Bacteria</taxon>
        <taxon>Candidatus Kaiseribacteriota</taxon>
    </lineage>
</organism>
<comment type="caution">
    <text evidence="2">Lacks conserved residue(s) required for the propagation of feature annotation.</text>
</comment>
<dbReference type="Proteomes" id="UP000178794">
    <property type="component" value="Unassembled WGS sequence"/>
</dbReference>
<evidence type="ECO:0000256" key="1">
    <source>
        <dbReference type="PIRSR" id="PIRSR601310-1"/>
    </source>
</evidence>
<dbReference type="SUPFAM" id="SSF54197">
    <property type="entry name" value="HIT-like"/>
    <property type="match status" value="1"/>
</dbReference>
<dbReference type="PROSITE" id="PS00892">
    <property type="entry name" value="HIT_1"/>
    <property type="match status" value="1"/>
</dbReference>